<feature type="compositionally biased region" description="Low complexity" evidence="1">
    <location>
        <begin position="172"/>
        <end position="182"/>
    </location>
</feature>
<feature type="region of interest" description="Disordered" evidence="1">
    <location>
        <begin position="128"/>
        <end position="149"/>
    </location>
</feature>
<sequence length="406" mass="44970">MIIMNSSIRRRDKKEAPHSQPENYPPDQINVLNERINDSTPSINPTLFQKVMSNQSNETSDSASPSCVSSGVVIGKTGIQVTMPMEENMKPPPPQSQLQSHPQRLPSPHLCSVSNSFPNLYPDPFRHPELDLLDLDPPSPAPGEPENWSHYGHYLQQLAAYNSTGIETAHASSTSSSFSSTKPSKKISRNSSSTSSSARSLGKELKIIVKPCSTSAPRSRSTPTTTSSSSRSTSKKGRSKETTTKKVEQRRARWRAAYQRRKAKGFKAKRTPISEDQKEAKRAQWRASYQKRREKIAAEKEAEKEKALEDAIKLEQKRARWREAHRRRKEAKLAEASQSSASSSSGGQSQAGQKKKVKVKKETPAPAISSDQEDSEEVASEEESSQGMRKSSKQKGSSSPQNTIEP</sequence>
<feature type="region of interest" description="Disordered" evidence="1">
    <location>
        <begin position="171"/>
        <end position="291"/>
    </location>
</feature>
<feature type="compositionally biased region" description="Basic and acidic residues" evidence="1">
    <location>
        <begin position="239"/>
        <end position="251"/>
    </location>
</feature>
<feature type="compositionally biased region" description="Low complexity" evidence="1">
    <location>
        <begin position="385"/>
        <end position="399"/>
    </location>
</feature>
<evidence type="ECO:0000313" key="3">
    <source>
        <dbReference type="Proteomes" id="UP001642540"/>
    </source>
</evidence>
<keyword evidence="3" id="KW-1185">Reference proteome</keyword>
<feature type="region of interest" description="Disordered" evidence="1">
    <location>
        <begin position="1"/>
        <end position="28"/>
    </location>
</feature>
<feature type="compositionally biased region" description="Low complexity" evidence="1">
    <location>
        <begin position="96"/>
        <end position="108"/>
    </location>
</feature>
<reference evidence="2 3" key="1">
    <citation type="submission" date="2024-08" db="EMBL/GenBank/DDBJ databases">
        <authorList>
            <person name="Cucini C."/>
            <person name="Frati F."/>
        </authorList>
    </citation>
    <scope>NUCLEOTIDE SEQUENCE [LARGE SCALE GENOMIC DNA]</scope>
</reference>
<accession>A0ABP1RBA1</accession>
<feature type="compositionally biased region" description="Low complexity" evidence="1">
    <location>
        <begin position="334"/>
        <end position="352"/>
    </location>
</feature>
<gene>
    <name evidence="2" type="ORF">ODALV1_LOCUS19318</name>
</gene>
<feature type="compositionally biased region" description="Low complexity" evidence="1">
    <location>
        <begin position="213"/>
        <end position="232"/>
    </location>
</feature>
<feature type="compositionally biased region" description="Basic and acidic residues" evidence="1">
    <location>
        <begin position="272"/>
        <end position="282"/>
    </location>
</feature>
<comment type="caution">
    <text evidence="2">The sequence shown here is derived from an EMBL/GenBank/DDBJ whole genome shotgun (WGS) entry which is preliminary data.</text>
</comment>
<organism evidence="2 3">
    <name type="scientific">Orchesella dallaii</name>
    <dbReference type="NCBI Taxonomy" id="48710"/>
    <lineage>
        <taxon>Eukaryota</taxon>
        <taxon>Metazoa</taxon>
        <taxon>Ecdysozoa</taxon>
        <taxon>Arthropoda</taxon>
        <taxon>Hexapoda</taxon>
        <taxon>Collembola</taxon>
        <taxon>Entomobryomorpha</taxon>
        <taxon>Entomobryoidea</taxon>
        <taxon>Orchesellidae</taxon>
        <taxon>Orchesellinae</taxon>
        <taxon>Orchesella</taxon>
    </lineage>
</organism>
<proteinExistence type="predicted"/>
<feature type="region of interest" description="Disordered" evidence="1">
    <location>
        <begin position="84"/>
        <end position="111"/>
    </location>
</feature>
<name>A0ABP1RBA1_9HEXA</name>
<dbReference type="EMBL" id="CAXLJM020000065">
    <property type="protein sequence ID" value="CAL8121302.1"/>
    <property type="molecule type" value="Genomic_DNA"/>
</dbReference>
<evidence type="ECO:0000256" key="1">
    <source>
        <dbReference type="SAM" id="MobiDB-lite"/>
    </source>
</evidence>
<evidence type="ECO:0000313" key="2">
    <source>
        <dbReference type="EMBL" id="CAL8121302.1"/>
    </source>
</evidence>
<feature type="compositionally biased region" description="Acidic residues" evidence="1">
    <location>
        <begin position="371"/>
        <end position="384"/>
    </location>
</feature>
<feature type="region of interest" description="Disordered" evidence="1">
    <location>
        <begin position="319"/>
        <end position="406"/>
    </location>
</feature>
<feature type="compositionally biased region" description="Low complexity" evidence="1">
    <location>
        <begin position="189"/>
        <end position="200"/>
    </location>
</feature>
<feature type="compositionally biased region" description="Basic residues" evidence="1">
    <location>
        <begin position="252"/>
        <end position="270"/>
    </location>
</feature>
<dbReference type="Proteomes" id="UP001642540">
    <property type="component" value="Unassembled WGS sequence"/>
</dbReference>
<protein>
    <submittedName>
        <fullName evidence="2">Uncharacterized protein</fullName>
    </submittedName>
</protein>